<keyword evidence="1" id="KW-1133">Transmembrane helix</keyword>
<keyword evidence="1" id="KW-0472">Membrane</keyword>
<name>A0AA39IMP2_9BILA</name>
<gene>
    <name evidence="2" type="ORF">QR680_010089</name>
</gene>
<evidence type="ECO:0000256" key="1">
    <source>
        <dbReference type="SAM" id="Phobius"/>
    </source>
</evidence>
<feature type="transmembrane region" description="Helical" evidence="1">
    <location>
        <begin position="67"/>
        <end position="88"/>
    </location>
</feature>
<sequence length="134" mass="14750">MGVTTHEKADASVNTGKQVASANVVVGAVFVTLLLRRKVPAGHNASKVSVLIFASAIQSKVNQVTRFLFFTRLFLEVIPLTFDIIFNLKTGMTISYYIGPFGMLGSSLEEFLFVVVYFVLFRPKIKAVQVSTTQ</sequence>
<evidence type="ECO:0000313" key="2">
    <source>
        <dbReference type="EMBL" id="KAK0427150.1"/>
    </source>
</evidence>
<keyword evidence="3" id="KW-1185">Reference proteome</keyword>
<accession>A0AA39IMP2</accession>
<dbReference type="EMBL" id="JAUCMV010000001">
    <property type="protein sequence ID" value="KAK0427150.1"/>
    <property type="molecule type" value="Genomic_DNA"/>
</dbReference>
<dbReference type="Proteomes" id="UP001175271">
    <property type="component" value="Unassembled WGS sequence"/>
</dbReference>
<comment type="caution">
    <text evidence="2">The sequence shown here is derived from an EMBL/GenBank/DDBJ whole genome shotgun (WGS) entry which is preliminary data.</text>
</comment>
<reference evidence="2" key="1">
    <citation type="submission" date="2023-06" db="EMBL/GenBank/DDBJ databases">
        <title>Genomic analysis of the entomopathogenic nematode Steinernema hermaphroditum.</title>
        <authorList>
            <person name="Schwarz E.M."/>
            <person name="Heppert J.K."/>
            <person name="Baniya A."/>
            <person name="Schwartz H.T."/>
            <person name="Tan C.-H."/>
            <person name="Antoshechkin I."/>
            <person name="Sternberg P.W."/>
            <person name="Goodrich-Blair H."/>
            <person name="Dillman A.R."/>
        </authorList>
    </citation>
    <scope>NUCLEOTIDE SEQUENCE</scope>
    <source>
        <strain evidence="2">PS9179</strain>
        <tissue evidence="2">Whole animal</tissue>
    </source>
</reference>
<proteinExistence type="predicted"/>
<dbReference type="AlphaFoldDB" id="A0AA39IMP2"/>
<organism evidence="2 3">
    <name type="scientific">Steinernema hermaphroditum</name>
    <dbReference type="NCBI Taxonomy" id="289476"/>
    <lineage>
        <taxon>Eukaryota</taxon>
        <taxon>Metazoa</taxon>
        <taxon>Ecdysozoa</taxon>
        <taxon>Nematoda</taxon>
        <taxon>Chromadorea</taxon>
        <taxon>Rhabditida</taxon>
        <taxon>Tylenchina</taxon>
        <taxon>Panagrolaimomorpha</taxon>
        <taxon>Strongyloidoidea</taxon>
        <taxon>Steinernematidae</taxon>
        <taxon>Steinernema</taxon>
    </lineage>
</organism>
<protein>
    <submittedName>
        <fullName evidence="2">Uncharacterized protein</fullName>
    </submittedName>
</protein>
<feature type="transmembrane region" description="Helical" evidence="1">
    <location>
        <begin position="94"/>
        <end position="120"/>
    </location>
</feature>
<keyword evidence="1" id="KW-0812">Transmembrane</keyword>
<evidence type="ECO:0000313" key="3">
    <source>
        <dbReference type="Proteomes" id="UP001175271"/>
    </source>
</evidence>